<sequence length="155" mass="17433">MSVKIAANRQYVQIVNRSADQLNTLKKPPEGWLSVMRKALGMSGAQVAKRVGVSRNAIYQAERNERDGAITINQMQKLAEAMGGRFVYAIIPEHGHVEDVVRSQAHRAAELLVQRANAHMALEQQSLSQSQTKRRIDALTEDLIREMPADFWEPK</sequence>
<dbReference type="Gene3D" id="1.10.260.40">
    <property type="entry name" value="lambda repressor-like DNA-binding domains"/>
    <property type="match status" value="1"/>
</dbReference>
<evidence type="ECO:0000313" key="3">
    <source>
        <dbReference type="Proteomes" id="UP000320359"/>
    </source>
</evidence>
<keyword evidence="3" id="KW-1185">Reference proteome</keyword>
<name>A0A552X1H9_9GAMM</name>
<gene>
    <name evidence="2" type="ORF">FM042_07920</name>
</gene>
<evidence type="ECO:0000259" key="1">
    <source>
        <dbReference type="PROSITE" id="PS50943"/>
    </source>
</evidence>
<dbReference type="SMART" id="SM00530">
    <property type="entry name" value="HTH_XRE"/>
    <property type="match status" value="1"/>
</dbReference>
<comment type="caution">
    <text evidence="2">The sequence shown here is derived from an EMBL/GenBank/DDBJ whole genome shotgun (WGS) entry which is preliminary data.</text>
</comment>
<dbReference type="PROSITE" id="PS50943">
    <property type="entry name" value="HTH_CROC1"/>
    <property type="match status" value="1"/>
</dbReference>
<dbReference type="GO" id="GO:0003677">
    <property type="term" value="F:DNA binding"/>
    <property type="evidence" value="ECO:0007669"/>
    <property type="project" value="InterPro"/>
</dbReference>
<feature type="domain" description="HTH cro/C1-type" evidence="1">
    <location>
        <begin position="33"/>
        <end position="89"/>
    </location>
</feature>
<dbReference type="NCBIfam" id="TIGR02612">
    <property type="entry name" value="mob_myst_A"/>
    <property type="match status" value="1"/>
</dbReference>
<dbReference type="Proteomes" id="UP000320359">
    <property type="component" value="Unassembled WGS sequence"/>
</dbReference>
<dbReference type="InterPro" id="IPR013435">
    <property type="entry name" value="Mobile_mystery_prot_A"/>
</dbReference>
<dbReference type="Pfam" id="PF01381">
    <property type="entry name" value="HTH_3"/>
    <property type="match status" value="1"/>
</dbReference>
<dbReference type="OrthoDB" id="5951507at2"/>
<dbReference type="AlphaFoldDB" id="A0A552X1H9"/>
<evidence type="ECO:0000313" key="2">
    <source>
        <dbReference type="EMBL" id="TRW48900.1"/>
    </source>
</evidence>
<dbReference type="RefSeq" id="WP_143235885.1">
    <property type="nucleotide sequence ID" value="NZ_VJWL01000002.1"/>
</dbReference>
<proteinExistence type="predicted"/>
<dbReference type="CDD" id="cd00093">
    <property type="entry name" value="HTH_XRE"/>
    <property type="match status" value="1"/>
</dbReference>
<accession>A0A552X1H9</accession>
<reference evidence="2 3" key="1">
    <citation type="submission" date="2019-07" db="EMBL/GenBank/DDBJ databases">
        <authorList>
            <person name="Yang M."/>
            <person name="Zhao D."/>
            <person name="Xiang H."/>
        </authorList>
    </citation>
    <scope>NUCLEOTIDE SEQUENCE [LARGE SCALE GENOMIC DNA]</scope>
    <source>
        <strain evidence="2 3">IM1326</strain>
    </source>
</reference>
<dbReference type="SUPFAM" id="SSF47413">
    <property type="entry name" value="lambda repressor-like DNA-binding domains"/>
    <property type="match status" value="1"/>
</dbReference>
<organism evidence="2 3">
    <name type="scientific">Aliidiomarina halalkaliphila</name>
    <dbReference type="NCBI Taxonomy" id="2593535"/>
    <lineage>
        <taxon>Bacteria</taxon>
        <taxon>Pseudomonadati</taxon>
        <taxon>Pseudomonadota</taxon>
        <taxon>Gammaproteobacteria</taxon>
        <taxon>Alteromonadales</taxon>
        <taxon>Idiomarinaceae</taxon>
        <taxon>Aliidiomarina</taxon>
    </lineage>
</organism>
<dbReference type="EMBL" id="VJWL01000002">
    <property type="protein sequence ID" value="TRW48900.1"/>
    <property type="molecule type" value="Genomic_DNA"/>
</dbReference>
<dbReference type="InterPro" id="IPR010982">
    <property type="entry name" value="Lambda_DNA-bd_dom_sf"/>
</dbReference>
<protein>
    <submittedName>
        <fullName evidence="2">Mobile mystery protein A</fullName>
    </submittedName>
</protein>
<dbReference type="InterPro" id="IPR001387">
    <property type="entry name" value="Cro/C1-type_HTH"/>
</dbReference>